<sequence>MRSSALGPPWSRAARRPSRRSKSTPRLGRDVRRKRGILCLAPCGRLRRRTGGRRAKGEGYLMSDGEPKSAMKTPETDVSGVAGSVDRVVDGKLLGWAHRGGRAVRLDIFVDDEFVSTVQSNLPRADLVAQKIGARAFECALPDALMDGAPHEVVVTLADGVDPVLGTPRQIVFDIPAGPGAAALAHAADGHPIKGHPLSLYIDKSWYKKAYPEIAAAGQDPVAHYLARGWKEGREPNAYFDAEYYRAEAGLAKDEFALAHYASQGWKTGLSPSARFDALAYLRAYPDVAAQRELEPLAHFLASGRKELRKALPVASATGVAQTGKQFSTPAEFFNNAQLEALTSDDALGLTRTAHFYRGGYDPSCLDIHWIIPDFTPGAGGHMSIFKTINWLEFLGHRNTIWINYPSQRPDAEDARNDIIRYFQPLKAQVRLLEPMSSIEADVLVLTDVSTVWSGLKHAQAGAMLYFVQDYEPMFFPAGSQHILAEETYKQGIPCFCCSPWLASKMKAFGNRVESFSFPIDGAMYYPASDAPGFERKRRALRASPLAGEDTVHIAFYGRHFTSRRAVELAVMGLYELHKTKPDILVHVFGQDWDPEKPWPFPVKLHGVMAEADLADLYRACDIGLALSATNYNIASIGMMGCRLPVVDISNESTRATFKEGTIFLAEPRPQEIAKTLARVIDDPKERKTRADLAFDWVTGHTYEDIAASFADFMRAELERNDALSARPGSVKPARDSKTPFATVCIPTYNPGEAIRGLLKTLQTQRAPWPFEILVIDSASTDGSVEIYKDFPEVRVIGIDQREFSHGGTRNRAMAAAKGEYVAFLTQDAIPDSEYWLYHLAGTLDAVDGAALAFGRHFAHTGADPFTARDLDAHFDTLAALPPILDADTKPKKFRARDESWLGLLRFNSDNNACYSRKVWQRLRFRDIDYGEDQAYAWDAILAGYRKVYVDRAAVRHSHDYTAREVEERARTEMRYFKQLFGVDLSIQSQADYAARLSMMNGADIAFAIEAGLDEAALDRRLAQNAARLQGFNEAQLPLAPVFTYQRGR</sequence>
<evidence type="ECO:0000256" key="1">
    <source>
        <dbReference type="ARBA" id="ARBA00006739"/>
    </source>
</evidence>
<proteinExistence type="inferred from homology"/>
<feature type="compositionally biased region" description="Basic residues" evidence="4">
    <location>
        <begin position="13"/>
        <end position="23"/>
    </location>
</feature>
<name>A0A4S2H8E7_9PROT</name>
<dbReference type="Proteomes" id="UP000305451">
    <property type="component" value="Unassembled WGS sequence"/>
</dbReference>
<keyword evidence="8" id="KW-1185">Reference proteome</keyword>
<dbReference type="SUPFAM" id="SSF53448">
    <property type="entry name" value="Nucleotide-diphospho-sugar transferases"/>
    <property type="match status" value="1"/>
</dbReference>
<dbReference type="InterPro" id="IPR029044">
    <property type="entry name" value="Nucleotide-diphossugar_trans"/>
</dbReference>
<dbReference type="SUPFAM" id="SSF53756">
    <property type="entry name" value="UDP-Glycosyltransferase/glycogen phosphorylase"/>
    <property type="match status" value="1"/>
</dbReference>
<dbReference type="InterPro" id="IPR055259">
    <property type="entry name" value="YkvP/CgeB_Glyco_trans-like"/>
</dbReference>
<dbReference type="Pfam" id="PF00535">
    <property type="entry name" value="Glycos_transf_2"/>
    <property type="match status" value="1"/>
</dbReference>
<dbReference type="PANTHER" id="PTHR43179:SF12">
    <property type="entry name" value="GALACTOFURANOSYLTRANSFERASE GLFT2"/>
    <property type="match status" value="1"/>
</dbReference>
<dbReference type="EMBL" id="SRXV01000003">
    <property type="protein sequence ID" value="TGY92104.1"/>
    <property type="molecule type" value="Genomic_DNA"/>
</dbReference>
<dbReference type="InterPro" id="IPR001173">
    <property type="entry name" value="Glyco_trans_2-like"/>
</dbReference>
<evidence type="ECO:0000256" key="4">
    <source>
        <dbReference type="SAM" id="MobiDB-lite"/>
    </source>
</evidence>
<comment type="similarity">
    <text evidence="1">Belongs to the glycosyltransferase 2 family.</text>
</comment>
<protein>
    <submittedName>
        <fullName evidence="7">Glycosyltransferase</fullName>
    </submittedName>
</protein>
<dbReference type="Gene3D" id="3.40.50.11090">
    <property type="match status" value="1"/>
</dbReference>
<organism evidence="7 8">
    <name type="scientific">Marinicauda pacifica</name>
    <dbReference type="NCBI Taxonomy" id="1133559"/>
    <lineage>
        <taxon>Bacteria</taxon>
        <taxon>Pseudomonadati</taxon>
        <taxon>Pseudomonadota</taxon>
        <taxon>Alphaproteobacteria</taxon>
        <taxon>Maricaulales</taxon>
        <taxon>Maricaulaceae</taxon>
        <taxon>Marinicauda</taxon>
    </lineage>
</organism>
<dbReference type="AlphaFoldDB" id="A0A4S2H8E7"/>
<dbReference type="CDD" id="cd00761">
    <property type="entry name" value="Glyco_tranf_GTA_type"/>
    <property type="match status" value="1"/>
</dbReference>
<dbReference type="Pfam" id="PF13524">
    <property type="entry name" value="Glyco_trans_1_2"/>
    <property type="match status" value="1"/>
</dbReference>
<feature type="domain" description="Glycosyltransferase 2-like" evidence="5">
    <location>
        <begin position="743"/>
        <end position="919"/>
    </location>
</feature>
<reference evidence="7 8" key="1">
    <citation type="journal article" date="2013" name="Int. J. Syst. Evol. Microbiol.">
        <title>Marinicauda pacifica gen. nov., sp. nov., a prosthecate alphaproteobacterium of the family Hyphomonadaceae isolated from deep seawater.</title>
        <authorList>
            <person name="Zhang X.Y."/>
            <person name="Li G.W."/>
            <person name="Wang C.S."/>
            <person name="Zhang Y.J."/>
            <person name="Xu X.W."/>
            <person name="Li H."/>
            <person name="Liu A."/>
            <person name="Liu C."/>
            <person name="Xie B.B."/>
            <person name="Qin Q.L."/>
            <person name="Xu Z."/>
            <person name="Chen X.L."/>
            <person name="Zhou B.C."/>
            <person name="Zhang Y.Z."/>
        </authorList>
    </citation>
    <scope>NUCLEOTIDE SEQUENCE [LARGE SCALE GENOMIC DNA]</scope>
    <source>
        <strain evidence="7 8">P-1 km-3</strain>
    </source>
</reference>
<feature type="domain" description="Spore protein YkvP/CgeB glycosyl transferase-like" evidence="6">
    <location>
        <begin position="576"/>
        <end position="710"/>
    </location>
</feature>
<evidence type="ECO:0000259" key="5">
    <source>
        <dbReference type="Pfam" id="PF00535"/>
    </source>
</evidence>
<evidence type="ECO:0000313" key="7">
    <source>
        <dbReference type="EMBL" id="TGY92104.1"/>
    </source>
</evidence>
<dbReference type="Gene3D" id="3.90.550.10">
    <property type="entry name" value="Spore Coat Polysaccharide Biosynthesis Protein SpsA, Chain A"/>
    <property type="match status" value="1"/>
</dbReference>
<evidence type="ECO:0000256" key="2">
    <source>
        <dbReference type="ARBA" id="ARBA00022676"/>
    </source>
</evidence>
<evidence type="ECO:0000313" key="8">
    <source>
        <dbReference type="Proteomes" id="UP000305451"/>
    </source>
</evidence>
<keyword evidence="3 7" id="KW-0808">Transferase</keyword>
<evidence type="ECO:0000256" key="3">
    <source>
        <dbReference type="ARBA" id="ARBA00022679"/>
    </source>
</evidence>
<feature type="region of interest" description="Disordered" evidence="4">
    <location>
        <begin position="50"/>
        <end position="78"/>
    </location>
</feature>
<accession>A0A4S2H8E7</accession>
<evidence type="ECO:0000259" key="6">
    <source>
        <dbReference type="Pfam" id="PF13524"/>
    </source>
</evidence>
<gene>
    <name evidence="7" type="ORF">E5162_10575</name>
</gene>
<feature type="region of interest" description="Disordered" evidence="4">
    <location>
        <begin position="1"/>
        <end position="28"/>
    </location>
</feature>
<comment type="caution">
    <text evidence="7">The sequence shown here is derived from an EMBL/GenBank/DDBJ whole genome shotgun (WGS) entry which is preliminary data.</text>
</comment>
<dbReference type="PANTHER" id="PTHR43179">
    <property type="entry name" value="RHAMNOSYLTRANSFERASE WBBL"/>
    <property type="match status" value="1"/>
</dbReference>
<keyword evidence="2" id="KW-0328">Glycosyltransferase</keyword>
<dbReference type="GO" id="GO:0016757">
    <property type="term" value="F:glycosyltransferase activity"/>
    <property type="evidence" value="ECO:0007669"/>
    <property type="project" value="UniProtKB-KW"/>
</dbReference>
<dbReference type="Gene3D" id="3.40.50.2000">
    <property type="entry name" value="Glycogen Phosphorylase B"/>
    <property type="match status" value="1"/>
</dbReference>